<evidence type="ECO:0000313" key="4">
    <source>
        <dbReference type="EMBL" id="SGY82435.1"/>
    </source>
</evidence>
<dbReference type="STRING" id="80854.MVIS_0516"/>
<dbReference type="InterPro" id="IPR029787">
    <property type="entry name" value="Nucleotide_cyclase"/>
</dbReference>
<dbReference type="Gene3D" id="3.30.70.270">
    <property type="match status" value="1"/>
</dbReference>
<dbReference type="GO" id="GO:0052621">
    <property type="term" value="F:diguanylate cyclase activity"/>
    <property type="evidence" value="ECO:0007669"/>
    <property type="project" value="UniProtKB-EC"/>
</dbReference>
<dbReference type="Proteomes" id="UP000183794">
    <property type="component" value="Unassembled WGS sequence"/>
</dbReference>
<name>A0A090IA08_9GAMM</name>
<dbReference type="EMBL" id="FPLD01000006">
    <property type="protein sequence ID" value="SGY82985.1"/>
    <property type="molecule type" value="Genomic_DNA"/>
</dbReference>
<feature type="domain" description="GGDEF" evidence="3">
    <location>
        <begin position="170"/>
        <end position="291"/>
    </location>
</feature>
<dbReference type="EC" id="2.7.7.65" evidence="2"/>
<keyword evidence="6" id="KW-1185">Reference proteome</keyword>
<evidence type="ECO:0000259" key="3">
    <source>
        <dbReference type="PROSITE" id="PS50887"/>
    </source>
</evidence>
<dbReference type="OrthoDB" id="9812260at2"/>
<dbReference type="GeneID" id="61293969"/>
<dbReference type="GO" id="GO:0043709">
    <property type="term" value="P:cell adhesion involved in single-species biofilm formation"/>
    <property type="evidence" value="ECO:0007669"/>
    <property type="project" value="TreeGrafter"/>
</dbReference>
<evidence type="ECO:0000313" key="7">
    <source>
        <dbReference type="Proteomes" id="UP000183794"/>
    </source>
</evidence>
<dbReference type="HOGENOM" id="CLU_000445_11_5_6"/>
<dbReference type="PANTHER" id="PTHR45138">
    <property type="entry name" value="REGULATORY COMPONENTS OF SENSORY TRANSDUCTION SYSTEM"/>
    <property type="match status" value="1"/>
</dbReference>
<dbReference type="InterPro" id="IPR050469">
    <property type="entry name" value="Diguanylate_Cyclase"/>
</dbReference>
<dbReference type="InterPro" id="IPR043128">
    <property type="entry name" value="Rev_trsase/Diguanyl_cyclase"/>
</dbReference>
<dbReference type="SUPFAM" id="SSF55073">
    <property type="entry name" value="Nucleotide cyclase"/>
    <property type="match status" value="1"/>
</dbReference>
<dbReference type="CDD" id="cd01949">
    <property type="entry name" value="GGDEF"/>
    <property type="match status" value="1"/>
</dbReference>
<evidence type="ECO:0000256" key="2">
    <source>
        <dbReference type="ARBA" id="ARBA00012528"/>
    </source>
</evidence>
<dbReference type="PROSITE" id="PS50887">
    <property type="entry name" value="GGDEF"/>
    <property type="match status" value="1"/>
</dbReference>
<organism evidence="5 7">
    <name type="scientific">Moritella viscosa</name>
    <dbReference type="NCBI Taxonomy" id="80854"/>
    <lineage>
        <taxon>Bacteria</taxon>
        <taxon>Pseudomonadati</taxon>
        <taxon>Pseudomonadota</taxon>
        <taxon>Gammaproteobacteria</taxon>
        <taxon>Alteromonadales</taxon>
        <taxon>Moritellaceae</taxon>
        <taxon>Moritella</taxon>
    </lineage>
</organism>
<reference evidence="4 6" key="1">
    <citation type="submission" date="2016-11" db="EMBL/GenBank/DDBJ databases">
        <authorList>
            <person name="Klemetsen T."/>
        </authorList>
    </citation>
    <scope>NUCLEOTIDE SEQUENCE [LARGE SCALE GENOMIC DNA]</scope>
    <source>
        <strain evidence="4">MT 2528</strain>
    </source>
</reference>
<dbReference type="InterPro" id="IPR000160">
    <property type="entry name" value="GGDEF_dom"/>
</dbReference>
<dbReference type="AlphaFoldDB" id="A0A090IA08"/>
<dbReference type="PANTHER" id="PTHR45138:SF6">
    <property type="entry name" value="DIGUANYLATE CYCLASE DGCN"/>
    <property type="match status" value="1"/>
</dbReference>
<evidence type="ECO:0000313" key="6">
    <source>
        <dbReference type="Proteomes" id="UP000182660"/>
    </source>
</evidence>
<comment type="cofactor">
    <cofactor evidence="1">
        <name>Mg(2+)</name>
        <dbReference type="ChEBI" id="CHEBI:18420"/>
    </cofactor>
</comment>
<sequence>MDNLSIINAPKMHTNYGFTSPKRQQKLSSAQTIATLKKLQTSLDVNSLLHNFAAIAAQHVRFTGLSFTEAANNIQLKTDCTAVFQQNYHLTAQGKDLGSLVYSSVKPLQINELSVLKELHQLLVTNLMHALMLQEMQIRIMKDHLTGLDNRASFDENIQRSYSLCQRHKSNMALLITDLDDFKRINDTYGHQFGDRILKHYARVLQRSIRNSDVAFRLGGDEFAIILQPASEQSTRLVVKRIDTEIKNDSLLSEFKITSAIGSATWRTGETIESLFRTADEDLYNSKLNIK</sequence>
<dbReference type="FunFam" id="3.30.70.270:FF:000001">
    <property type="entry name" value="Diguanylate cyclase domain protein"/>
    <property type="match status" value="1"/>
</dbReference>
<dbReference type="Pfam" id="PF00990">
    <property type="entry name" value="GGDEF"/>
    <property type="match status" value="1"/>
</dbReference>
<dbReference type="Proteomes" id="UP000182660">
    <property type="component" value="Unassembled WGS sequence"/>
</dbReference>
<dbReference type="SMART" id="SM00267">
    <property type="entry name" value="GGDEF"/>
    <property type="match status" value="1"/>
</dbReference>
<accession>A0A090IA08</accession>
<proteinExistence type="predicted"/>
<evidence type="ECO:0000313" key="5">
    <source>
        <dbReference type="EMBL" id="SGY82985.1"/>
    </source>
</evidence>
<dbReference type="GO" id="GO:0005886">
    <property type="term" value="C:plasma membrane"/>
    <property type="evidence" value="ECO:0007669"/>
    <property type="project" value="TreeGrafter"/>
</dbReference>
<dbReference type="EMBL" id="FPLJ01000008">
    <property type="protein sequence ID" value="SGY82435.1"/>
    <property type="molecule type" value="Genomic_DNA"/>
</dbReference>
<dbReference type="NCBIfam" id="TIGR00254">
    <property type="entry name" value="GGDEF"/>
    <property type="match status" value="1"/>
</dbReference>
<dbReference type="KEGG" id="mvs:MVIS_0516"/>
<dbReference type="GO" id="GO:1902201">
    <property type="term" value="P:negative regulation of bacterial-type flagellum-dependent cell motility"/>
    <property type="evidence" value="ECO:0007669"/>
    <property type="project" value="TreeGrafter"/>
</dbReference>
<dbReference type="PATRIC" id="fig|80854.5.peg.545"/>
<gene>
    <name evidence="4" type="ORF">MT2528_0234</name>
    <name evidence="5" type="ORF">NVI5450_0219</name>
</gene>
<dbReference type="RefSeq" id="WP_045108967.1">
    <property type="nucleotide sequence ID" value="NZ_CAWQZC010000049.1"/>
</dbReference>
<reference evidence="5 7" key="2">
    <citation type="submission" date="2016-11" db="EMBL/GenBank/DDBJ databases">
        <authorList>
            <person name="Jaros S."/>
            <person name="Januszkiewicz K."/>
            <person name="Wedrychowicz H."/>
        </authorList>
    </citation>
    <scope>NUCLEOTIDE SEQUENCE [LARGE SCALE GENOMIC DNA]</scope>
    <source>
        <strain evidence="5">NVI 5450</strain>
    </source>
</reference>
<protein>
    <recommendedName>
        <fullName evidence="2">diguanylate cyclase</fullName>
        <ecNumber evidence="2">2.7.7.65</ecNumber>
    </recommendedName>
</protein>
<evidence type="ECO:0000256" key="1">
    <source>
        <dbReference type="ARBA" id="ARBA00001946"/>
    </source>
</evidence>